<accession>A0A1S2NE16</accession>
<dbReference type="Proteomes" id="UP000180246">
    <property type="component" value="Unassembled WGS sequence"/>
</dbReference>
<dbReference type="EMBL" id="JRYB01000001">
    <property type="protein sequence ID" value="OIJ43083.1"/>
    <property type="molecule type" value="Genomic_DNA"/>
</dbReference>
<evidence type="ECO:0000313" key="3">
    <source>
        <dbReference type="Proteomes" id="UP000180246"/>
    </source>
</evidence>
<keyword evidence="1" id="KW-1133">Transmembrane helix</keyword>
<evidence type="ECO:0000313" key="2">
    <source>
        <dbReference type="EMBL" id="OIJ43083.1"/>
    </source>
</evidence>
<sequence length="94" mass="10156">MSSTATLVQAAAAVPYGQVFSTTVYLALLAGFVLFFRPLLVGIGRALYLTVRPRRSKAEQAARRALDEALALKRKLASLDPVDAAEVRAMGIRH</sequence>
<proteinExistence type="predicted"/>
<dbReference type="AlphaFoldDB" id="A0A1S2NE16"/>
<feature type="transmembrane region" description="Helical" evidence="1">
    <location>
        <begin position="23"/>
        <end position="48"/>
    </location>
</feature>
<reference evidence="2 3" key="1">
    <citation type="submission" date="2014-10" db="EMBL/GenBank/DDBJ databases">
        <authorList>
            <person name="Seo M.-J."/>
            <person name="Seok Y.J."/>
            <person name="Cha I.-T."/>
        </authorList>
    </citation>
    <scope>NUCLEOTIDE SEQUENCE [LARGE SCALE GENOMIC DNA]</scope>
    <source>
        <strain evidence="2 3">NEU</strain>
    </source>
</reference>
<comment type="caution">
    <text evidence="2">The sequence shown here is derived from an EMBL/GenBank/DDBJ whole genome shotgun (WGS) entry which is preliminary data.</text>
</comment>
<protein>
    <submittedName>
        <fullName evidence="2">Uncharacterized protein</fullName>
    </submittedName>
</protein>
<keyword evidence="1" id="KW-0812">Transmembrane</keyword>
<name>A0A1S2NE16_9BURK</name>
<organism evidence="2 3">
    <name type="scientific">Massilia timonae</name>
    <dbReference type="NCBI Taxonomy" id="47229"/>
    <lineage>
        <taxon>Bacteria</taxon>
        <taxon>Pseudomonadati</taxon>
        <taxon>Pseudomonadota</taxon>
        <taxon>Betaproteobacteria</taxon>
        <taxon>Burkholderiales</taxon>
        <taxon>Oxalobacteraceae</taxon>
        <taxon>Telluria group</taxon>
        <taxon>Massilia</taxon>
    </lineage>
</organism>
<dbReference type="RefSeq" id="WP_005664069.1">
    <property type="nucleotide sequence ID" value="NZ_CAUQYF010000006.1"/>
</dbReference>
<gene>
    <name evidence="2" type="ORF">LO55_1434</name>
</gene>
<evidence type="ECO:0000256" key="1">
    <source>
        <dbReference type="SAM" id="Phobius"/>
    </source>
</evidence>
<keyword evidence="1" id="KW-0472">Membrane</keyword>